<feature type="chain" id="PRO_5013075050" evidence="1">
    <location>
        <begin position="28"/>
        <end position="97"/>
    </location>
</feature>
<sequence>MAKSPTSVCPFFFIFLLLAMMIVLSTSEEPVNESPADADGDGTCPNEADFEDPVEDCKDCDAHCLKMGSFSMLNCIKVPSTESSQSTPVAVCCCIKD</sequence>
<dbReference type="EMBL" id="MVGT01001060">
    <property type="protein sequence ID" value="OVA14198.1"/>
    <property type="molecule type" value="Genomic_DNA"/>
</dbReference>
<dbReference type="Proteomes" id="UP000195402">
    <property type="component" value="Unassembled WGS sequence"/>
</dbReference>
<gene>
    <name evidence="2" type="ORF">BVC80_9029g25</name>
</gene>
<evidence type="ECO:0000256" key="1">
    <source>
        <dbReference type="SAM" id="SignalP"/>
    </source>
</evidence>
<protein>
    <submittedName>
        <fullName evidence="2">Uncharacterized protein</fullName>
    </submittedName>
</protein>
<dbReference type="InParanoid" id="A0A200QUP1"/>
<name>A0A200QUP1_MACCD</name>
<keyword evidence="3" id="KW-1185">Reference proteome</keyword>
<evidence type="ECO:0000313" key="3">
    <source>
        <dbReference type="Proteomes" id="UP000195402"/>
    </source>
</evidence>
<proteinExistence type="predicted"/>
<dbReference type="AlphaFoldDB" id="A0A200QUP1"/>
<reference evidence="2 3" key="1">
    <citation type="journal article" date="2017" name="Mol. Plant">
        <title>The Genome of Medicinal Plant Macleaya cordata Provides New Insights into Benzylisoquinoline Alkaloids Metabolism.</title>
        <authorList>
            <person name="Liu X."/>
            <person name="Liu Y."/>
            <person name="Huang P."/>
            <person name="Ma Y."/>
            <person name="Qing Z."/>
            <person name="Tang Q."/>
            <person name="Cao H."/>
            <person name="Cheng P."/>
            <person name="Zheng Y."/>
            <person name="Yuan Z."/>
            <person name="Zhou Y."/>
            <person name="Liu J."/>
            <person name="Tang Z."/>
            <person name="Zhuo Y."/>
            <person name="Zhang Y."/>
            <person name="Yu L."/>
            <person name="Huang J."/>
            <person name="Yang P."/>
            <person name="Peng Q."/>
            <person name="Zhang J."/>
            <person name="Jiang W."/>
            <person name="Zhang Z."/>
            <person name="Lin K."/>
            <person name="Ro D.K."/>
            <person name="Chen X."/>
            <person name="Xiong X."/>
            <person name="Shang Y."/>
            <person name="Huang S."/>
            <person name="Zeng J."/>
        </authorList>
    </citation>
    <scope>NUCLEOTIDE SEQUENCE [LARGE SCALE GENOMIC DNA]</scope>
    <source>
        <strain evidence="3">cv. BLH2017</strain>
        <tissue evidence="2">Root</tissue>
    </source>
</reference>
<organism evidence="2 3">
    <name type="scientific">Macleaya cordata</name>
    <name type="common">Five-seeded plume-poppy</name>
    <name type="synonym">Bocconia cordata</name>
    <dbReference type="NCBI Taxonomy" id="56857"/>
    <lineage>
        <taxon>Eukaryota</taxon>
        <taxon>Viridiplantae</taxon>
        <taxon>Streptophyta</taxon>
        <taxon>Embryophyta</taxon>
        <taxon>Tracheophyta</taxon>
        <taxon>Spermatophyta</taxon>
        <taxon>Magnoliopsida</taxon>
        <taxon>Ranunculales</taxon>
        <taxon>Papaveraceae</taxon>
        <taxon>Papaveroideae</taxon>
        <taxon>Macleaya</taxon>
    </lineage>
</organism>
<comment type="caution">
    <text evidence="2">The sequence shown here is derived from an EMBL/GenBank/DDBJ whole genome shotgun (WGS) entry which is preliminary data.</text>
</comment>
<accession>A0A200QUP1</accession>
<feature type="signal peptide" evidence="1">
    <location>
        <begin position="1"/>
        <end position="27"/>
    </location>
</feature>
<evidence type="ECO:0000313" key="2">
    <source>
        <dbReference type="EMBL" id="OVA14198.1"/>
    </source>
</evidence>
<keyword evidence="1" id="KW-0732">Signal</keyword>